<dbReference type="SUPFAM" id="SSF51905">
    <property type="entry name" value="FAD/NAD(P)-binding domain"/>
    <property type="match status" value="1"/>
</dbReference>
<dbReference type="Proteomes" id="UP001610446">
    <property type="component" value="Unassembled WGS sequence"/>
</dbReference>
<proteinExistence type="predicted"/>
<name>A0ABR4IY64_9EURO</name>
<comment type="caution">
    <text evidence="2">The sequence shown here is derived from an EMBL/GenBank/DDBJ whole genome shotgun (WGS) entry which is preliminary data.</text>
</comment>
<evidence type="ECO:0000313" key="2">
    <source>
        <dbReference type="EMBL" id="KAL2832728.1"/>
    </source>
</evidence>
<sequence length="516" mass="56749">MAFVQSLILNPGIPARDRQRALDRAFADPGLPTQNPTSSFWLRSPHPDLAEAQSTELPSEAEVVIIGSGVTGTSIARTLLNSRKPPRDTPNRPAVVILEARDVCSGATGRNGGHILETAEEFADLEEKHGLEAATKIMRFRMAHLSEMLAVAEEYGITEESQARKVQFLSVYFDEEGWSDAKRRVERLKECLTEESREWKLLEGTEIPRELSLPHAQGIVAGPAGAIWPYRFVTGILAHLKQEFPRELVIETNSPVTEITENSGARARHSLRYLVQTSRGSVRARHVIHCTNAHASHLIPGLRGRIYPIRGQMSAQYPGNEFPCQGGKHSWIFNYERGFDYLTQLPQSDTGKMMMLGGGFAQGEQGGLADIGVASDSELSLYADIHLSGALSAVFGRENWGAAPRPSVERMWTGNMGFSADGFPWVGRLPESLTQRENGQGLKGAEWISAAFSGEGMVHAWCCGKAVATMLLREDGELAESVAKVLDLLPEQMLVTEQRVKRAVLPRSVEAQQPHL</sequence>
<feature type="domain" description="FAD dependent oxidoreductase" evidence="1">
    <location>
        <begin position="63"/>
        <end position="469"/>
    </location>
</feature>
<dbReference type="Gene3D" id="3.30.9.10">
    <property type="entry name" value="D-Amino Acid Oxidase, subunit A, domain 2"/>
    <property type="match status" value="1"/>
</dbReference>
<dbReference type="Pfam" id="PF01266">
    <property type="entry name" value="DAO"/>
    <property type="match status" value="1"/>
</dbReference>
<keyword evidence="3" id="KW-1185">Reference proteome</keyword>
<reference evidence="2 3" key="1">
    <citation type="submission" date="2024-07" db="EMBL/GenBank/DDBJ databases">
        <title>Section-level genome sequencing and comparative genomics of Aspergillus sections Usti and Cavernicolus.</title>
        <authorList>
            <consortium name="Lawrence Berkeley National Laboratory"/>
            <person name="Nybo J.L."/>
            <person name="Vesth T.C."/>
            <person name="Theobald S."/>
            <person name="Frisvad J.C."/>
            <person name="Larsen T.O."/>
            <person name="Kjaerboelling I."/>
            <person name="Rothschild-Mancinelli K."/>
            <person name="Lyhne E.K."/>
            <person name="Kogle M.E."/>
            <person name="Barry K."/>
            <person name="Clum A."/>
            <person name="Na H."/>
            <person name="Ledsgaard L."/>
            <person name="Lin J."/>
            <person name="Lipzen A."/>
            <person name="Kuo A."/>
            <person name="Riley R."/>
            <person name="Mondo S."/>
            <person name="Labutti K."/>
            <person name="Haridas S."/>
            <person name="Pangalinan J."/>
            <person name="Salamov A.A."/>
            <person name="Simmons B.A."/>
            <person name="Magnuson J.K."/>
            <person name="Chen J."/>
            <person name="Drula E."/>
            <person name="Henrissat B."/>
            <person name="Wiebenga A."/>
            <person name="Lubbers R.J."/>
            <person name="Gomes A.C."/>
            <person name="Makela M.R."/>
            <person name="Stajich J."/>
            <person name="Grigoriev I.V."/>
            <person name="Mortensen U.H."/>
            <person name="De Vries R.P."/>
            <person name="Baker S.E."/>
            <person name="Andersen M.R."/>
        </authorList>
    </citation>
    <scope>NUCLEOTIDE SEQUENCE [LARGE SCALE GENOMIC DNA]</scope>
    <source>
        <strain evidence="2 3">CBS 123904</strain>
    </source>
</reference>
<evidence type="ECO:0000259" key="1">
    <source>
        <dbReference type="Pfam" id="PF01266"/>
    </source>
</evidence>
<dbReference type="Gene3D" id="3.50.50.60">
    <property type="entry name" value="FAD/NAD(P)-binding domain"/>
    <property type="match status" value="1"/>
</dbReference>
<dbReference type="InterPro" id="IPR036188">
    <property type="entry name" value="FAD/NAD-bd_sf"/>
</dbReference>
<dbReference type="PANTHER" id="PTHR13847:SF213">
    <property type="entry name" value="DEPENDENT OXIDOREDUCTASE, PUTATIVE-RELATED"/>
    <property type="match status" value="1"/>
</dbReference>
<dbReference type="InterPro" id="IPR006076">
    <property type="entry name" value="FAD-dep_OxRdtase"/>
</dbReference>
<protein>
    <submittedName>
        <fullName evidence="2">FAD dependent oxidoreductase-domain-containing protein</fullName>
    </submittedName>
</protein>
<organism evidence="2 3">
    <name type="scientific">Aspergillus pseudoustus</name>
    <dbReference type="NCBI Taxonomy" id="1810923"/>
    <lineage>
        <taxon>Eukaryota</taxon>
        <taxon>Fungi</taxon>
        <taxon>Dikarya</taxon>
        <taxon>Ascomycota</taxon>
        <taxon>Pezizomycotina</taxon>
        <taxon>Eurotiomycetes</taxon>
        <taxon>Eurotiomycetidae</taxon>
        <taxon>Eurotiales</taxon>
        <taxon>Aspergillaceae</taxon>
        <taxon>Aspergillus</taxon>
        <taxon>Aspergillus subgen. Nidulantes</taxon>
    </lineage>
</organism>
<evidence type="ECO:0000313" key="3">
    <source>
        <dbReference type="Proteomes" id="UP001610446"/>
    </source>
</evidence>
<dbReference type="EMBL" id="JBFXLU010000256">
    <property type="protein sequence ID" value="KAL2832728.1"/>
    <property type="molecule type" value="Genomic_DNA"/>
</dbReference>
<accession>A0ABR4IY64</accession>
<gene>
    <name evidence="2" type="ORF">BJY01DRAFT_253750</name>
</gene>
<dbReference type="PANTHER" id="PTHR13847">
    <property type="entry name" value="SARCOSINE DEHYDROGENASE-RELATED"/>
    <property type="match status" value="1"/>
</dbReference>